<feature type="domain" description="C2H2-type" evidence="1">
    <location>
        <begin position="37"/>
        <end position="57"/>
    </location>
</feature>
<gene>
    <name evidence="2" type="primary">IFL1</name>
</gene>
<dbReference type="InterPro" id="IPR013087">
    <property type="entry name" value="Znf_C2H2_type"/>
</dbReference>
<evidence type="ECO:0000259" key="1">
    <source>
        <dbReference type="PROSITE" id="PS00028"/>
    </source>
</evidence>
<reference evidence="2" key="1">
    <citation type="journal article" date="2009" name="J. Immunol.">
        <title>Evolution of the Ikaros gene family: implications for the origins of adaptive immunity.</title>
        <authorList>
            <person name="John L.B."/>
            <person name="Yoong S."/>
            <person name="Ward A.C."/>
        </authorList>
    </citation>
    <scope>NUCLEOTIDE SEQUENCE</scope>
</reference>
<feature type="non-terminal residue" evidence="2">
    <location>
        <position position="276"/>
    </location>
</feature>
<dbReference type="SMART" id="SM00355">
    <property type="entry name" value="ZnF_C2H2"/>
    <property type="match status" value="4"/>
</dbReference>
<dbReference type="AlphaFoldDB" id="C4XVD4"/>
<evidence type="ECO:0000313" key="2">
    <source>
        <dbReference type="EMBL" id="CAU95878.1"/>
    </source>
</evidence>
<protein>
    <submittedName>
        <fullName evidence="2">Putative ikaros-related protein 1</fullName>
    </submittedName>
</protein>
<sequence length="276" mass="31533">MDRKAILKCEFCDSYICTQPEKLAKHIRKNHRPTLSCKICNYKCLNPKTLRKHWKTHREGQVSNTEPPNTYAEPIFICEVCDYQCNTHKLLLGHMKQHKEMLNADKPKGFHHDGSRPVLYCDSCKYECINPKTMRKHIKNHKKGHSKAAPSNAQLHLQHVNPKSSQICVMKHTDGSEVDDNSGSAESFDFMCPTPYHKADMMDYEEQEHRTRPVQATVEIERPNQTNKTMTCSGTGVVLRDNKPYCAFYWSQGSCSSNTGHLVELHVGNNVVTSGD</sequence>
<name>C4XVD4_BRAFL</name>
<accession>C4XVD4</accession>
<dbReference type="PROSITE" id="PS00028">
    <property type="entry name" value="ZINC_FINGER_C2H2_1"/>
    <property type="match status" value="2"/>
</dbReference>
<dbReference type="EMBL" id="BN001292">
    <property type="protein sequence ID" value="CAU95878.1"/>
    <property type="molecule type" value="mRNA"/>
</dbReference>
<feature type="domain" description="C2H2-type" evidence="1">
    <location>
        <begin position="78"/>
        <end position="98"/>
    </location>
</feature>
<organism evidence="2">
    <name type="scientific">Branchiostoma floridae</name>
    <name type="common">Florida lancelet</name>
    <name type="synonym">Amphioxus</name>
    <dbReference type="NCBI Taxonomy" id="7739"/>
    <lineage>
        <taxon>Eukaryota</taxon>
        <taxon>Metazoa</taxon>
        <taxon>Chordata</taxon>
        <taxon>Cephalochordata</taxon>
        <taxon>Leptocardii</taxon>
        <taxon>Amphioxiformes</taxon>
        <taxon>Branchiostomatidae</taxon>
        <taxon>Branchiostoma</taxon>
    </lineage>
</organism>
<dbReference type="Gene3D" id="3.30.160.60">
    <property type="entry name" value="Classic Zinc Finger"/>
    <property type="match status" value="2"/>
</dbReference>
<proteinExistence type="evidence at transcript level"/>